<sequence length="256" mass="27779">MRVCLLASGSKGNAIYLEAANTRLLVDAGLSARQLCLRLERIGVRGEELDAILVSHEHMDHCRGLGAMARRCALPVHVHHQTLTALPNPGKIATLREFDTGNPFSIGEVEIHPVPLTHDAVSPVGFVINTPDGAVGVATDLGVSTRLVRSAFQRCRVLVLETNHDEDLLRDGPYPWRLKQRILGKHGHLSNRAGADLLADLVWDGLEAVFLAHLSETNNTPAHARAAVDAVLARQNVCRPKVVMGCQDRISECVAC</sequence>
<reference evidence="2 3" key="1">
    <citation type="submission" date="2019-07" db="EMBL/GenBank/DDBJ databases">
        <title>Genomic Encyclopedia of Type Strains, Phase IV (KMG-IV): sequencing the most valuable type-strain genomes for metagenomic binning, comparative biology and taxonomic classification.</title>
        <authorList>
            <person name="Goeker M."/>
        </authorList>
    </citation>
    <scope>NUCLEOTIDE SEQUENCE [LARGE SCALE GENOMIC DNA]</scope>
    <source>
        <strain evidence="2 3">SS015</strain>
    </source>
</reference>
<dbReference type="InterPro" id="IPR052533">
    <property type="entry name" value="WalJ/YycJ-like"/>
</dbReference>
<dbReference type="Proteomes" id="UP000324159">
    <property type="component" value="Unassembled WGS sequence"/>
</dbReference>
<evidence type="ECO:0000313" key="2">
    <source>
        <dbReference type="EMBL" id="TYO99734.1"/>
    </source>
</evidence>
<protein>
    <submittedName>
        <fullName evidence="2">Phosphoribosyl 1,2-cyclic phosphodiesterase</fullName>
    </submittedName>
</protein>
<proteinExistence type="predicted"/>
<evidence type="ECO:0000259" key="1">
    <source>
        <dbReference type="SMART" id="SM00849"/>
    </source>
</evidence>
<gene>
    <name evidence="2" type="ORF">EDC39_102261</name>
</gene>
<dbReference type="Gene3D" id="3.60.15.10">
    <property type="entry name" value="Ribonuclease Z/Hydroxyacylglutathione hydrolase-like"/>
    <property type="match status" value="1"/>
</dbReference>
<dbReference type="EMBL" id="VNIB01000002">
    <property type="protein sequence ID" value="TYO99734.1"/>
    <property type="molecule type" value="Genomic_DNA"/>
</dbReference>
<organism evidence="2 3">
    <name type="scientific">Geothermobacter ehrlichii</name>
    <dbReference type="NCBI Taxonomy" id="213224"/>
    <lineage>
        <taxon>Bacteria</taxon>
        <taxon>Pseudomonadati</taxon>
        <taxon>Thermodesulfobacteriota</taxon>
        <taxon>Desulfuromonadia</taxon>
        <taxon>Desulfuromonadales</taxon>
        <taxon>Geothermobacteraceae</taxon>
        <taxon>Geothermobacter</taxon>
    </lineage>
</organism>
<dbReference type="AlphaFoldDB" id="A0A5D3WL60"/>
<keyword evidence="3" id="KW-1185">Reference proteome</keyword>
<dbReference type="InterPro" id="IPR036866">
    <property type="entry name" value="RibonucZ/Hydroxyglut_hydro"/>
</dbReference>
<name>A0A5D3WL60_9BACT</name>
<dbReference type="PANTHER" id="PTHR47619">
    <property type="entry name" value="METALLO-HYDROLASE YYCJ-RELATED"/>
    <property type="match status" value="1"/>
</dbReference>
<dbReference type="SMART" id="SM00849">
    <property type="entry name" value="Lactamase_B"/>
    <property type="match status" value="1"/>
</dbReference>
<dbReference type="SUPFAM" id="SSF56281">
    <property type="entry name" value="Metallo-hydrolase/oxidoreductase"/>
    <property type="match status" value="1"/>
</dbReference>
<dbReference type="PANTHER" id="PTHR47619:SF1">
    <property type="entry name" value="EXODEOXYRIBONUCLEASE WALJ"/>
    <property type="match status" value="1"/>
</dbReference>
<comment type="caution">
    <text evidence="2">The sequence shown here is derived from an EMBL/GenBank/DDBJ whole genome shotgun (WGS) entry which is preliminary data.</text>
</comment>
<accession>A0A5D3WL60</accession>
<evidence type="ECO:0000313" key="3">
    <source>
        <dbReference type="Proteomes" id="UP000324159"/>
    </source>
</evidence>
<dbReference type="InterPro" id="IPR001279">
    <property type="entry name" value="Metallo-B-lactamas"/>
</dbReference>
<dbReference type="OrthoDB" id="9803916at2"/>
<dbReference type="RefSeq" id="WP_148895070.1">
    <property type="nucleotide sequence ID" value="NZ_VNIB01000002.1"/>
</dbReference>
<dbReference type="Pfam" id="PF12706">
    <property type="entry name" value="Lactamase_B_2"/>
    <property type="match status" value="1"/>
</dbReference>
<feature type="domain" description="Metallo-beta-lactamase" evidence="1">
    <location>
        <begin position="11"/>
        <end position="186"/>
    </location>
</feature>